<evidence type="ECO:0000313" key="3">
    <source>
        <dbReference type="EMBL" id="QXN88927.1"/>
    </source>
</evidence>
<accession>A0ABX8RH52</accession>
<dbReference type="Pfam" id="PF00534">
    <property type="entry name" value="Glycos_transf_1"/>
    <property type="match status" value="1"/>
</dbReference>
<gene>
    <name evidence="3" type="ORF">KV110_25520</name>
</gene>
<sequence length="345" mass="37727">MEAPTTDPNGAAGPLNVLVWHVHGPWMTSFVQGKHRYLVPYDGHDGAPGSEWARGRCDRPWPNAIDIAPADLADANIDVVVLQRPKELDLVSHWLGRSPGADLPAVYVEHETPREHAALTKHPLAERTDIPLVHVTSFNRLMWDNGRCPNTVIPHGVLDPGYLYTGELPRAATIINEPVPRWRITGTDLLAPLSEAAPIDVYGTGTEGVHTALQVPPERVCGAGDFVQGRLHGELARHRVFVHTPRWTSLGLSVIEAMYLGMPIVALGTTEASASIPADAGIVSTEPDILAEAIRQFIHEPGFAELTGKAARHWAQANFGIDEFLSRWDRILADSVETHRALPTR</sequence>
<dbReference type="RefSeq" id="WP_218469810.1">
    <property type="nucleotide sequence ID" value="NZ_BAABJN010000003.1"/>
</dbReference>
<protein>
    <submittedName>
        <fullName evidence="3">Glycosyltransferase</fullName>
    </submittedName>
</protein>
<keyword evidence="1" id="KW-0808">Transferase</keyword>
<evidence type="ECO:0000313" key="4">
    <source>
        <dbReference type="Proteomes" id="UP000694257"/>
    </source>
</evidence>
<evidence type="ECO:0000256" key="1">
    <source>
        <dbReference type="ARBA" id="ARBA00022679"/>
    </source>
</evidence>
<feature type="domain" description="Glycosyl transferase family 1" evidence="2">
    <location>
        <begin position="231"/>
        <end position="314"/>
    </location>
</feature>
<reference evidence="3 4" key="1">
    <citation type="submission" date="2021-07" db="EMBL/GenBank/DDBJ databases">
        <title>Whole Genome Sequence of Nocardia Iowensis.</title>
        <authorList>
            <person name="Lamm A."/>
            <person name="Collins-Fairclough A.M."/>
            <person name="Bunk B."/>
            <person name="Sproer C."/>
        </authorList>
    </citation>
    <scope>NUCLEOTIDE SEQUENCE [LARGE SCALE GENOMIC DNA]</scope>
    <source>
        <strain evidence="3 4">NRRL 5646</strain>
    </source>
</reference>
<organism evidence="3 4">
    <name type="scientific">Nocardia iowensis</name>
    <dbReference type="NCBI Taxonomy" id="204891"/>
    <lineage>
        <taxon>Bacteria</taxon>
        <taxon>Bacillati</taxon>
        <taxon>Actinomycetota</taxon>
        <taxon>Actinomycetes</taxon>
        <taxon>Mycobacteriales</taxon>
        <taxon>Nocardiaceae</taxon>
        <taxon>Nocardia</taxon>
    </lineage>
</organism>
<dbReference type="InterPro" id="IPR001296">
    <property type="entry name" value="Glyco_trans_1"/>
</dbReference>
<proteinExistence type="predicted"/>
<evidence type="ECO:0000259" key="2">
    <source>
        <dbReference type="Pfam" id="PF00534"/>
    </source>
</evidence>
<dbReference type="Proteomes" id="UP000694257">
    <property type="component" value="Chromosome"/>
</dbReference>
<keyword evidence="4" id="KW-1185">Reference proteome</keyword>
<name>A0ABX8RH52_NOCIO</name>
<dbReference type="EMBL" id="CP078145">
    <property type="protein sequence ID" value="QXN88927.1"/>
    <property type="molecule type" value="Genomic_DNA"/>
</dbReference>